<organism evidence="1 2">
    <name type="scientific">Caenorhabditis japonica</name>
    <dbReference type="NCBI Taxonomy" id="281687"/>
    <lineage>
        <taxon>Eukaryota</taxon>
        <taxon>Metazoa</taxon>
        <taxon>Ecdysozoa</taxon>
        <taxon>Nematoda</taxon>
        <taxon>Chromadorea</taxon>
        <taxon>Rhabditida</taxon>
        <taxon>Rhabditina</taxon>
        <taxon>Rhabditomorpha</taxon>
        <taxon>Rhabditoidea</taxon>
        <taxon>Rhabditidae</taxon>
        <taxon>Peloderinae</taxon>
        <taxon>Caenorhabditis</taxon>
    </lineage>
</organism>
<proteinExistence type="predicted"/>
<reference evidence="1" key="2">
    <citation type="submission" date="2022-06" db="UniProtKB">
        <authorList>
            <consortium name="EnsemblMetazoa"/>
        </authorList>
    </citation>
    <scope>IDENTIFICATION</scope>
    <source>
        <strain evidence="1">DF5081</strain>
    </source>
</reference>
<evidence type="ECO:0000313" key="2">
    <source>
        <dbReference type="Proteomes" id="UP000005237"/>
    </source>
</evidence>
<dbReference type="Proteomes" id="UP000005237">
    <property type="component" value="Unassembled WGS sequence"/>
</dbReference>
<keyword evidence="2" id="KW-1185">Reference proteome</keyword>
<name>A0A8R1EQS9_CAEJA</name>
<evidence type="ECO:0000313" key="1">
    <source>
        <dbReference type="EnsemblMetazoa" id="CJA42112.1"/>
    </source>
</evidence>
<dbReference type="PANTHER" id="PTHR39374:SF1">
    <property type="entry name" value="NR LBD DOMAIN-CONTAINING PROTEIN"/>
    <property type="match status" value="1"/>
</dbReference>
<dbReference type="EnsemblMetazoa" id="CJA42112.1">
    <property type="protein sequence ID" value="CJA42112.1"/>
    <property type="gene ID" value="WBGene00217960"/>
</dbReference>
<reference evidence="2" key="1">
    <citation type="submission" date="2010-08" db="EMBL/GenBank/DDBJ databases">
        <authorList>
            <consortium name="Caenorhabditis japonica Sequencing Consortium"/>
            <person name="Wilson R.K."/>
        </authorList>
    </citation>
    <scope>NUCLEOTIDE SEQUENCE [LARGE SCALE GENOMIC DNA]</scope>
    <source>
        <strain evidence="2">DF5081</strain>
    </source>
</reference>
<dbReference type="AlphaFoldDB" id="A0A8R1EQS9"/>
<dbReference type="PANTHER" id="PTHR39374">
    <property type="entry name" value="PROTEIN CBG12861"/>
    <property type="match status" value="1"/>
</dbReference>
<protein>
    <submittedName>
        <fullName evidence="1">Uncharacterized protein</fullName>
    </submittedName>
</protein>
<sequence>MATMIAADIPYTADEIPIVKTEIRRGTIALREEVTAFIEHQATLSPTERARLPIFFVSGFNFLKEECASIGHTDTVLDWLPRAIEMVLLTESGPSGTFPKVGADGMLTEPETETDDSSLWTQIGRFFVDVTEYVRNAFQVTGRLPRLPHAYIMTLIHFQRMFQKNENKTEQNFSLMCNIPNLMQHYITQALGAHNVPANYIKRGSDLEYHQF</sequence>
<accession>A0A8R1EQS9</accession>